<comment type="caution">
    <text evidence="1">The sequence shown here is derived from an EMBL/GenBank/DDBJ whole genome shotgun (WGS) entry which is preliminary data.</text>
</comment>
<dbReference type="EMBL" id="LAZR01001165">
    <property type="protein sequence ID" value="KKN49514.1"/>
    <property type="molecule type" value="Genomic_DNA"/>
</dbReference>
<accession>A0A0F9R3Z8</accession>
<proteinExistence type="predicted"/>
<organism evidence="1">
    <name type="scientific">marine sediment metagenome</name>
    <dbReference type="NCBI Taxonomy" id="412755"/>
    <lineage>
        <taxon>unclassified sequences</taxon>
        <taxon>metagenomes</taxon>
        <taxon>ecological metagenomes</taxon>
    </lineage>
</organism>
<dbReference type="AlphaFoldDB" id="A0A0F9R3Z8"/>
<protein>
    <submittedName>
        <fullName evidence="1">Uncharacterized protein</fullName>
    </submittedName>
</protein>
<evidence type="ECO:0000313" key="1">
    <source>
        <dbReference type="EMBL" id="KKN49514.1"/>
    </source>
</evidence>
<sequence>MMVEIFENIEIAIIAIYEWIMIDLIGLSHSDIYPHLAAKVCEYCCQEVCGCGATPHLEKVGNKWKTN</sequence>
<name>A0A0F9R3Z8_9ZZZZ</name>
<reference evidence="1" key="1">
    <citation type="journal article" date="2015" name="Nature">
        <title>Complex archaea that bridge the gap between prokaryotes and eukaryotes.</title>
        <authorList>
            <person name="Spang A."/>
            <person name="Saw J.H."/>
            <person name="Jorgensen S.L."/>
            <person name="Zaremba-Niedzwiedzka K."/>
            <person name="Martijn J."/>
            <person name="Lind A.E."/>
            <person name="van Eijk R."/>
            <person name="Schleper C."/>
            <person name="Guy L."/>
            <person name="Ettema T.J."/>
        </authorList>
    </citation>
    <scope>NUCLEOTIDE SEQUENCE</scope>
</reference>
<gene>
    <name evidence="1" type="ORF">LCGC14_0642210</name>
</gene>